<evidence type="ECO:0000256" key="1">
    <source>
        <dbReference type="ARBA" id="ARBA00004167"/>
    </source>
</evidence>
<organism evidence="8 10">
    <name type="scientific">Bacteroides thetaiotaomicron</name>
    <dbReference type="NCBI Taxonomy" id="818"/>
    <lineage>
        <taxon>Bacteria</taxon>
        <taxon>Pseudomonadati</taxon>
        <taxon>Bacteroidota</taxon>
        <taxon>Bacteroidia</taxon>
        <taxon>Bacteroidales</taxon>
        <taxon>Bacteroidaceae</taxon>
        <taxon>Bacteroides</taxon>
    </lineage>
</organism>
<dbReference type="EMBL" id="CP083685">
    <property type="protein sequence ID" value="UYU89622.1"/>
    <property type="molecule type" value="Genomic_DNA"/>
</dbReference>
<sequence>MNRKQTPSPQKKAQTKSSGRSEELDEIIDRMPMAFGKWVALAVIVFAALFLLFGWIIKYPDMVTGQIKINAQNPTVRLVANSTGNLLLLSHKAQEEVKKGEYIAVVQNPASTEDVRKIADLINRIDFDGTHLLALKDTFPDKVYLGEINPQYYAFLAALKAQCDYLQQNVYEKQRENITTSIEWKKKIVREAEDSQKAAKDRMDVARKWLKRYVSLDQQEIATYEYETDQIKNNYLTTVQEVQNINREIASTRMQITEAYHRLEQLEVEQLEKERELKVELLSTHQNLIANMAAWEQKYVFKAPFDGKVEFLKFISDGQFVQAGEAVFGVIPKENHIYGQVLLPANGAGKVKENSKVVIKLENYPYMEYGYIEGYVSSISLVTQTQKTGEKTIETYLINVELPNGLTTNYEETLDFKYELGGTADIIVKDRRLIERLFDNLRYRTK</sequence>
<evidence type="ECO:0000313" key="10">
    <source>
        <dbReference type="Proteomes" id="UP000500882"/>
    </source>
</evidence>
<dbReference type="InterPro" id="IPR050739">
    <property type="entry name" value="MFP"/>
</dbReference>
<evidence type="ECO:0000256" key="5">
    <source>
        <dbReference type="SAM" id="Coils"/>
    </source>
</evidence>
<comment type="subcellular location">
    <subcellularLocation>
        <location evidence="1">Membrane</location>
        <topology evidence="1">Single-pass membrane protein</topology>
    </subcellularLocation>
</comment>
<accession>A0A679HGE7</accession>
<dbReference type="EMBL" id="AP022660">
    <property type="protein sequence ID" value="BCA48835.1"/>
    <property type="molecule type" value="Genomic_DNA"/>
</dbReference>
<feature type="region of interest" description="Disordered" evidence="6">
    <location>
        <begin position="1"/>
        <end position="23"/>
    </location>
</feature>
<reference evidence="8 10" key="1">
    <citation type="submission" date="2020-02" db="EMBL/GenBank/DDBJ databases">
        <title>Whole-genome sequencing and comparative analysis of the genomes of Bacteroides thetaiotaomicron and Escherichia coli isolated from a healthy resident in Vietnam.</title>
        <authorList>
            <person name="Mohsin M."/>
            <person name="Tanaka K."/>
            <person name="Kawahara R."/>
            <person name="Kondo S."/>
            <person name="Noguchi H."/>
            <person name="Motooka D."/>
            <person name="Nakamura S."/>
            <person name="Khong D.T."/>
            <person name="Nguyen T.N."/>
            <person name="Tran H.T."/>
            <person name="Yamamoto Y."/>
        </authorList>
    </citation>
    <scope>NUCLEOTIDE SEQUENCE [LARGE SCALE GENOMIC DNA]</scope>
    <source>
        <strain evidence="8 10">F9-2</strain>
    </source>
</reference>
<evidence type="ECO:0000256" key="7">
    <source>
        <dbReference type="SAM" id="Phobius"/>
    </source>
</evidence>
<evidence type="ECO:0000256" key="4">
    <source>
        <dbReference type="ARBA" id="ARBA00023136"/>
    </source>
</evidence>
<proteinExistence type="predicted"/>
<protein>
    <submittedName>
        <fullName evidence="8">Hemolysin D</fullName>
    </submittedName>
    <submittedName>
        <fullName evidence="9">HlyD family secretion protein</fullName>
    </submittedName>
</protein>
<dbReference type="Proteomes" id="UP000500882">
    <property type="component" value="Chromosome"/>
</dbReference>
<gene>
    <name evidence="8" type="ORF">BatF92_07770</name>
    <name evidence="9" type="ORF">KQP74_16925</name>
</gene>
<name>A0A679HGE7_BACT4</name>
<evidence type="ECO:0000313" key="8">
    <source>
        <dbReference type="EMBL" id="BCA48835.1"/>
    </source>
</evidence>
<dbReference type="PANTHER" id="PTHR30386">
    <property type="entry name" value="MEMBRANE FUSION SUBUNIT OF EMRAB-TOLC MULTIDRUG EFFLUX PUMP"/>
    <property type="match status" value="1"/>
</dbReference>
<evidence type="ECO:0000256" key="3">
    <source>
        <dbReference type="ARBA" id="ARBA00022989"/>
    </source>
</evidence>
<keyword evidence="5" id="KW-0175">Coiled coil</keyword>
<feature type="coiled-coil region" evidence="5">
    <location>
        <begin position="249"/>
        <end position="276"/>
    </location>
</feature>
<feature type="compositionally biased region" description="Polar residues" evidence="6">
    <location>
        <begin position="1"/>
        <end position="18"/>
    </location>
</feature>
<keyword evidence="3 7" id="KW-1133">Transmembrane helix</keyword>
<dbReference type="GO" id="GO:0016020">
    <property type="term" value="C:membrane"/>
    <property type="evidence" value="ECO:0007669"/>
    <property type="project" value="UniProtKB-SubCell"/>
</dbReference>
<evidence type="ECO:0000256" key="2">
    <source>
        <dbReference type="ARBA" id="ARBA00022692"/>
    </source>
</evidence>
<evidence type="ECO:0000256" key="6">
    <source>
        <dbReference type="SAM" id="MobiDB-lite"/>
    </source>
</evidence>
<reference evidence="9" key="2">
    <citation type="submission" date="2021-06" db="EMBL/GenBank/DDBJ databases">
        <title>Interrogation of the integrated mobile genetic elements in gut-associated Bacteroides with a consensus prediction approach.</title>
        <authorList>
            <person name="Campbell D.E."/>
            <person name="Leigh J.R."/>
            <person name="Kim T."/>
            <person name="England W."/>
            <person name="Whitaker R.J."/>
            <person name="Degnan P.H."/>
        </authorList>
    </citation>
    <scope>NUCLEOTIDE SEQUENCE</scope>
    <source>
        <strain evidence="9">VPI-3443</strain>
    </source>
</reference>
<keyword evidence="2 7" id="KW-0812">Transmembrane</keyword>
<evidence type="ECO:0000313" key="9">
    <source>
        <dbReference type="EMBL" id="UYU89622.1"/>
    </source>
</evidence>
<dbReference type="AlphaFoldDB" id="A0A679HGE7"/>
<dbReference type="PANTHER" id="PTHR30386:SF26">
    <property type="entry name" value="TRANSPORT PROTEIN COMB"/>
    <property type="match status" value="1"/>
</dbReference>
<feature type="transmembrane region" description="Helical" evidence="7">
    <location>
        <begin position="38"/>
        <end position="57"/>
    </location>
</feature>
<keyword evidence="4 7" id="KW-0472">Membrane</keyword>
<dbReference type="GeneID" id="60925467"/>
<dbReference type="Proteomes" id="UP001162960">
    <property type="component" value="Chromosome"/>
</dbReference>
<dbReference type="RefSeq" id="WP_008759964.1">
    <property type="nucleotide sequence ID" value="NZ_AP022660.1"/>
</dbReference>